<protein>
    <recommendedName>
        <fullName evidence="1">Glycosyltransferase 2-like domain-containing protein</fullName>
    </recommendedName>
</protein>
<gene>
    <name evidence="2" type="ORF">GCM10009749_10020</name>
</gene>
<sequence>MSRPVVDLVIAVHSAERPIERATASVLDATDAAIRLTVVCHDLDAARIEARLGIHSADPRLRLVELRDGIRSPSGPFNRGLEIADAEFTGIMGSDDELEPGAVDSWLRRQRDDRAHVVIPRLRFASGRTVSSPPVRPFRSRHLDGVRDRLSYRSAPLGIFSREQFGGLRLESGMRNGGDLAFVAQLWFADAAVSFDRGGPAYVINDDAIDRVTFAPKPVSTELEWLPRLTGRAELAALPAQARVALARKLARVHVFGAIYNRRGAPGWLAREPTVLDDSLASLRVFAPGFERSLSRADHRLIAAIAAGVEEHELVRLATVRRRPDSWSTLTAPTVAGTIDRDGPFRLALGAFIVGRSTRARQERV</sequence>
<dbReference type="InterPro" id="IPR029044">
    <property type="entry name" value="Nucleotide-diphossugar_trans"/>
</dbReference>
<evidence type="ECO:0000313" key="2">
    <source>
        <dbReference type="EMBL" id="GAA1803813.1"/>
    </source>
</evidence>
<dbReference type="CDD" id="cd00761">
    <property type="entry name" value="Glyco_tranf_GTA_type"/>
    <property type="match status" value="1"/>
</dbReference>
<organism evidence="2 3">
    <name type="scientific">Agromyces neolithicus</name>
    <dbReference type="NCBI Taxonomy" id="269420"/>
    <lineage>
        <taxon>Bacteria</taxon>
        <taxon>Bacillati</taxon>
        <taxon>Actinomycetota</taxon>
        <taxon>Actinomycetes</taxon>
        <taxon>Micrococcales</taxon>
        <taxon>Microbacteriaceae</taxon>
        <taxon>Agromyces</taxon>
    </lineage>
</organism>
<dbReference type="RefSeq" id="WP_344294036.1">
    <property type="nucleotide sequence ID" value="NZ_BAAANJ010000002.1"/>
</dbReference>
<dbReference type="Gene3D" id="3.90.550.10">
    <property type="entry name" value="Spore Coat Polysaccharide Biosynthesis Protein SpsA, Chain A"/>
    <property type="match status" value="1"/>
</dbReference>
<feature type="domain" description="Glycosyltransferase 2-like" evidence="1">
    <location>
        <begin position="8"/>
        <end position="144"/>
    </location>
</feature>
<accession>A0ABN2LYX9</accession>
<keyword evidence="3" id="KW-1185">Reference proteome</keyword>
<dbReference type="EMBL" id="BAAANJ010000002">
    <property type="protein sequence ID" value="GAA1803813.1"/>
    <property type="molecule type" value="Genomic_DNA"/>
</dbReference>
<dbReference type="InterPro" id="IPR001173">
    <property type="entry name" value="Glyco_trans_2-like"/>
</dbReference>
<reference evidence="2 3" key="1">
    <citation type="journal article" date="2019" name="Int. J. Syst. Evol. Microbiol.">
        <title>The Global Catalogue of Microorganisms (GCM) 10K type strain sequencing project: providing services to taxonomists for standard genome sequencing and annotation.</title>
        <authorList>
            <consortium name="The Broad Institute Genomics Platform"/>
            <consortium name="The Broad Institute Genome Sequencing Center for Infectious Disease"/>
            <person name="Wu L."/>
            <person name="Ma J."/>
        </authorList>
    </citation>
    <scope>NUCLEOTIDE SEQUENCE [LARGE SCALE GENOMIC DNA]</scope>
    <source>
        <strain evidence="2 3">JCM 14322</strain>
    </source>
</reference>
<evidence type="ECO:0000259" key="1">
    <source>
        <dbReference type="Pfam" id="PF00535"/>
    </source>
</evidence>
<dbReference type="Pfam" id="PF00535">
    <property type="entry name" value="Glycos_transf_2"/>
    <property type="match status" value="1"/>
</dbReference>
<comment type="caution">
    <text evidence="2">The sequence shown here is derived from an EMBL/GenBank/DDBJ whole genome shotgun (WGS) entry which is preliminary data.</text>
</comment>
<dbReference type="Proteomes" id="UP001500002">
    <property type="component" value="Unassembled WGS sequence"/>
</dbReference>
<dbReference type="SUPFAM" id="SSF53448">
    <property type="entry name" value="Nucleotide-diphospho-sugar transferases"/>
    <property type="match status" value="1"/>
</dbReference>
<proteinExistence type="predicted"/>
<evidence type="ECO:0000313" key="3">
    <source>
        <dbReference type="Proteomes" id="UP001500002"/>
    </source>
</evidence>
<name>A0ABN2LYX9_9MICO</name>